<evidence type="ECO:0000313" key="10">
    <source>
        <dbReference type="Proteomes" id="UP001224775"/>
    </source>
</evidence>
<reference evidence="9" key="1">
    <citation type="submission" date="2023-06" db="EMBL/GenBank/DDBJ databases">
        <title>Survivors Of The Sea: Transcriptome response of Skeletonema marinoi to long-term dormancy.</title>
        <authorList>
            <person name="Pinder M.I.M."/>
            <person name="Kourtchenko O."/>
            <person name="Robertson E.K."/>
            <person name="Larsson T."/>
            <person name="Maumus F."/>
            <person name="Osuna-Cruz C.M."/>
            <person name="Vancaester E."/>
            <person name="Stenow R."/>
            <person name="Vandepoele K."/>
            <person name="Ploug H."/>
            <person name="Bruchert V."/>
            <person name="Godhe A."/>
            <person name="Topel M."/>
        </authorList>
    </citation>
    <scope>NUCLEOTIDE SEQUENCE</scope>
    <source>
        <strain evidence="9">R05AC</strain>
    </source>
</reference>
<protein>
    <recommendedName>
        <fullName evidence="7">Nuclear pore complex protein</fullName>
    </recommendedName>
</protein>
<evidence type="ECO:0000256" key="1">
    <source>
        <dbReference type="ARBA" id="ARBA00022448"/>
    </source>
</evidence>
<keyword evidence="5 7" id="KW-0906">Nuclear pore complex</keyword>
<dbReference type="Gene3D" id="1.20.190.50">
    <property type="match status" value="1"/>
</dbReference>
<evidence type="ECO:0000256" key="4">
    <source>
        <dbReference type="ARBA" id="ARBA00023010"/>
    </source>
</evidence>
<dbReference type="Pfam" id="PF04121">
    <property type="entry name" value="Nup84_Nup100"/>
    <property type="match status" value="1"/>
</dbReference>
<gene>
    <name evidence="9" type="ORF">QTG54_005863</name>
</gene>
<keyword evidence="4 7" id="KW-0811">Translocation</keyword>
<dbReference type="InterPro" id="IPR007252">
    <property type="entry name" value="Nup84/Nup107"/>
</dbReference>
<evidence type="ECO:0000256" key="7">
    <source>
        <dbReference type="RuleBase" id="RU365072"/>
    </source>
</evidence>
<dbReference type="GO" id="GO:0006606">
    <property type="term" value="P:protein import into nucleus"/>
    <property type="evidence" value="ECO:0007669"/>
    <property type="project" value="TreeGrafter"/>
</dbReference>
<evidence type="ECO:0000256" key="8">
    <source>
        <dbReference type="SAM" id="MobiDB-lite"/>
    </source>
</evidence>
<accession>A0AAD8YD33</accession>
<dbReference type="Gene3D" id="1.10.3450.20">
    <property type="match status" value="1"/>
</dbReference>
<comment type="caution">
    <text evidence="9">The sequence shown here is derived from an EMBL/GenBank/DDBJ whole genome shotgun (WGS) entry which is preliminary data.</text>
</comment>
<comment type="subunit">
    <text evidence="7">Part of the nuclear pore complex (NPC).</text>
</comment>
<evidence type="ECO:0000256" key="5">
    <source>
        <dbReference type="ARBA" id="ARBA00023132"/>
    </source>
</evidence>
<evidence type="ECO:0000313" key="9">
    <source>
        <dbReference type="EMBL" id="KAK1743242.1"/>
    </source>
</evidence>
<comment type="function">
    <text evidence="7">Functions as a component of the nuclear pore complex (NPC).</text>
</comment>
<dbReference type="AlphaFoldDB" id="A0AAD8YD33"/>
<evidence type="ECO:0000256" key="2">
    <source>
        <dbReference type="ARBA" id="ARBA00022816"/>
    </source>
</evidence>
<dbReference type="EMBL" id="JATAAI010000009">
    <property type="protein sequence ID" value="KAK1743242.1"/>
    <property type="molecule type" value="Genomic_DNA"/>
</dbReference>
<dbReference type="GO" id="GO:0000973">
    <property type="term" value="P:post-transcriptional tethering of RNA polymerase II gene DNA at nuclear periphery"/>
    <property type="evidence" value="ECO:0007669"/>
    <property type="project" value="TreeGrafter"/>
</dbReference>
<feature type="compositionally biased region" description="Acidic residues" evidence="8">
    <location>
        <begin position="101"/>
        <end position="119"/>
    </location>
</feature>
<proteinExistence type="inferred from homology"/>
<dbReference type="Proteomes" id="UP001224775">
    <property type="component" value="Unassembled WGS sequence"/>
</dbReference>
<organism evidence="9 10">
    <name type="scientific">Skeletonema marinoi</name>
    <dbReference type="NCBI Taxonomy" id="267567"/>
    <lineage>
        <taxon>Eukaryota</taxon>
        <taxon>Sar</taxon>
        <taxon>Stramenopiles</taxon>
        <taxon>Ochrophyta</taxon>
        <taxon>Bacillariophyta</taxon>
        <taxon>Coscinodiscophyceae</taxon>
        <taxon>Thalassiosirophycidae</taxon>
        <taxon>Thalassiosirales</taxon>
        <taxon>Skeletonemataceae</taxon>
        <taxon>Skeletonema</taxon>
        <taxon>Skeletonema marinoi-dohrnii complex</taxon>
    </lineage>
</organism>
<keyword evidence="3" id="KW-0653">Protein transport</keyword>
<evidence type="ECO:0000256" key="6">
    <source>
        <dbReference type="ARBA" id="ARBA00023242"/>
    </source>
</evidence>
<keyword evidence="2" id="KW-0509">mRNA transport</keyword>
<keyword evidence="1 7" id="KW-0813">Transport</keyword>
<keyword evidence="7" id="KW-0472">Membrane</keyword>
<sequence>MASNDDDYGLKAYQDIQAQLGLWGEASPSPRRKSPSASRYNDSLNTPATFGVSDGQETDHFMDEDDADATGRSPNLRSPEEKMINNSEEGPVGVQTPLPAENDDDAMEHENDNDNDDDDGMNTAHNNIIFGDDSDSYGPYHNALLTFLQSRERLSKAYSAVQVEDGEDDVMQEENEELAEANAAGEEAEMKFLSSLAEICLLRGSQDGGKVGRGGGSAAAAAAAAAGLCEASKNEGNFWDLMTALREGGTDSLFYCVDGESPPDLSLNNDPATMLAMSPAEVLEACFGEDEDGNTSLPLQRLNAALSWIEACLGRNFDEKIANEYKNSNDPILPPPGRRTMWPATVEAMKRKGQTSRGKIHLDAPLQHIFGDRSTSPVNVSSFLESEDEVNDARLLRACFMLFQAGRIDEALKLVSDCGQAWRAASWIGGEPLSSDGSGNPTRSLWKKQCREISKQMSRVTQVGNSPQTNTRSLHSSIAYEAAILCLLSDDVHNALNNPVFQTWESGVHAVLHAERGIIVDEVLKAHNNTRIEAAEESQTHFPYVGTEFDAFDNNESAPEGCDGDLGAALEQLDSSPLDEIREGSGDPFRNGMSSFLVGQNAVKEYIEECAALSISAQNEDEACFLRYIAHLVIYIDSVLPDFSSQLSLPQDVGSDGNDDSLCELLLLKYISYLSTRRDLWSHVALYCSLLSVDNILETYSSFLINVHSDQERKMTLQQARDFFPEGLDCCILRNVVREMIISDIPWQHAPGEERAPAGVNSADARKMRSIHWLCYYPEHWPDALVCSNLLLRIFLLTEGVGTEPSDSNLLACKILCDKMLPDDLADVAVMQCEQNDGNVPMSISLPMAQNLRKEYISIEMFLNAHTMYAQFLDVIANTSPSHSSKSKMAGGTQNEFEKGIADKMERNAFRQKKSGLCKIITKAATRASDALMEVISFSGGWLIDENVFLSEEDTEEAQSRSHEMNAIRSTFLPKVVFMLYEVLDKTASWLEQVVYDTLIQFGSGSEDMLLALFSTFDESDVSNDDDVTMDVLTTSLAAPGYWHYKALSLASVIGNDANMINQVLGSDMERFQTSIAESHVKLGRCSNRDSLFDR</sequence>
<feature type="region of interest" description="Disordered" evidence="8">
    <location>
        <begin position="22"/>
        <end position="119"/>
    </location>
</feature>
<comment type="similarity">
    <text evidence="7">Belongs to the nucleoporin Nup84/Nup107 family.</text>
</comment>
<dbReference type="PANTHER" id="PTHR13003">
    <property type="entry name" value="NUP107-RELATED"/>
    <property type="match status" value="1"/>
</dbReference>
<dbReference type="GO" id="GO:0031080">
    <property type="term" value="C:nuclear pore outer ring"/>
    <property type="evidence" value="ECO:0007669"/>
    <property type="project" value="TreeGrafter"/>
</dbReference>
<comment type="subcellular location">
    <subcellularLocation>
        <location evidence="7">Nucleus</location>
        <location evidence="7">Nuclear pore complex</location>
    </subcellularLocation>
    <subcellularLocation>
        <location evidence="7">Nucleus membrane</location>
    </subcellularLocation>
</comment>
<name>A0AAD8YD33_9STRA</name>
<keyword evidence="6 7" id="KW-0539">Nucleus</keyword>
<dbReference type="PANTHER" id="PTHR13003:SF2">
    <property type="entry name" value="NUCLEAR PORE COMPLEX PROTEIN NUP107"/>
    <property type="match status" value="1"/>
</dbReference>
<dbReference type="GO" id="GO:0017056">
    <property type="term" value="F:structural constituent of nuclear pore"/>
    <property type="evidence" value="ECO:0007669"/>
    <property type="project" value="UniProtKB-UniRule"/>
</dbReference>
<keyword evidence="10" id="KW-1185">Reference proteome</keyword>
<evidence type="ECO:0000256" key="3">
    <source>
        <dbReference type="ARBA" id="ARBA00022927"/>
    </source>
</evidence>
<dbReference type="GO" id="GO:0006406">
    <property type="term" value="P:mRNA export from nucleus"/>
    <property type="evidence" value="ECO:0007669"/>
    <property type="project" value="TreeGrafter"/>
</dbReference>
<dbReference type="GO" id="GO:0031965">
    <property type="term" value="C:nuclear membrane"/>
    <property type="evidence" value="ECO:0007669"/>
    <property type="project" value="UniProtKB-SubCell"/>
</dbReference>